<dbReference type="PANTHER" id="PTHR43481">
    <property type="entry name" value="FRUCTOSE-1-PHOSPHATE PHOSPHATASE"/>
    <property type="match status" value="1"/>
</dbReference>
<comment type="caution">
    <text evidence="2">The sequence shown here is derived from an EMBL/GenBank/DDBJ whole genome shotgun (WGS) entry which is preliminary data.</text>
</comment>
<name>A0A4V5V0B9_9ACTN</name>
<feature type="region of interest" description="Disordered" evidence="1">
    <location>
        <begin position="1"/>
        <end position="25"/>
    </location>
</feature>
<protein>
    <submittedName>
        <fullName evidence="2">HAD family hydrolase</fullName>
    </submittedName>
</protein>
<dbReference type="AlphaFoldDB" id="A0A4V5V0B9"/>
<evidence type="ECO:0000313" key="2">
    <source>
        <dbReference type="EMBL" id="TKK91673.1"/>
    </source>
</evidence>
<dbReference type="NCBIfam" id="TIGR01509">
    <property type="entry name" value="HAD-SF-IA-v3"/>
    <property type="match status" value="1"/>
</dbReference>
<keyword evidence="3" id="KW-1185">Reference proteome</keyword>
<dbReference type="SFLD" id="SFLDG01129">
    <property type="entry name" value="C1.5:_HAD__Beta-PGM__Phosphata"/>
    <property type="match status" value="1"/>
</dbReference>
<dbReference type="EMBL" id="SZQA01000001">
    <property type="protein sequence ID" value="TKK91673.1"/>
    <property type="molecule type" value="Genomic_DNA"/>
</dbReference>
<dbReference type="InterPro" id="IPR023214">
    <property type="entry name" value="HAD_sf"/>
</dbReference>
<reference evidence="2 3" key="1">
    <citation type="submission" date="2019-04" db="EMBL/GenBank/DDBJ databases">
        <title>Herbidospora sp. NEAU-GS14.nov., a novel actinomycete isolated from soil.</title>
        <authorList>
            <person name="Han L."/>
        </authorList>
    </citation>
    <scope>NUCLEOTIDE SEQUENCE [LARGE SCALE GENOMIC DNA]</scope>
    <source>
        <strain evidence="2 3">NEAU-GS14</strain>
    </source>
</reference>
<dbReference type="InterPro" id="IPR036412">
    <property type="entry name" value="HAD-like_sf"/>
</dbReference>
<dbReference type="Gene3D" id="3.40.50.1000">
    <property type="entry name" value="HAD superfamily/HAD-like"/>
    <property type="match status" value="1"/>
</dbReference>
<dbReference type="SFLD" id="SFLDS00003">
    <property type="entry name" value="Haloacid_Dehalogenase"/>
    <property type="match status" value="1"/>
</dbReference>
<dbReference type="InterPro" id="IPR023198">
    <property type="entry name" value="PGP-like_dom2"/>
</dbReference>
<evidence type="ECO:0000313" key="3">
    <source>
        <dbReference type="Proteomes" id="UP000308705"/>
    </source>
</evidence>
<evidence type="ECO:0000256" key="1">
    <source>
        <dbReference type="SAM" id="MobiDB-lite"/>
    </source>
</evidence>
<dbReference type="PANTHER" id="PTHR43481:SF4">
    <property type="entry name" value="GLYCEROL-1-PHOSPHATE PHOSPHOHYDROLASE 1-RELATED"/>
    <property type="match status" value="1"/>
</dbReference>
<gene>
    <name evidence="2" type="ORF">FDA94_02565</name>
</gene>
<sequence length="287" mass="29886">MAHHPMTVPQPVPCDTGPHPAESHQPDIHFVLPTLRPGLGEMSRSARYQTHAQIGIFTYPEIGGTMADRILVFDFDGVIVDTESAVVAGWRAECADLDIHFDEKAFLATLGQQSLRPERVAQILGEAAGDPPAAVLRIRSRVRALALELPALPGVRELLAEARDAGVRTAVASGAAREWVTGHLERLGLRPAFAGVFCRDDVAAAKPAPDVYLAALAGLGATAEAAVAIEDTATGVTAAKAAGLRCVAVPGPLTAGHDLAAADLVLPSLTGIGLDDLFSLQARAGTV</sequence>
<dbReference type="Gene3D" id="1.10.150.240">
    <property type="entry name" value="Putative phosphatase, domain 2"/>
    <property type="match status" value="1"/>
</dbReference>
<dbReference type="InterPro" id="IPR006439">
    <property type="entry name" value="HAD-SF_hydro_IA"/>
</dbReference>
<dbReference type="InterPro" id="IPR051806">
    <property type="entry name" value="HAD-like_SPP"/>
</dbReference>
<proteinExistence type="predicted"/>
<dbReference type="Pfam" id="PF00702">
    <property type="entry name" value="Hydrolase"/>
    <property type="match status" value="1"/>
</dbReference>
<dbReference type="GO" id="GO:0050308">
    <property type="term" value="F:sugar-phosphatase activity"/>
    <property type="evidence" value="ECO:0007669"/>
    <property type="project" value="TreeGrafter"/>
</dbReference>
<keyword evidence="2" id="KW-0378">Hydrolase</keyword>
<accession>A0A4V5V0B9</accession>
<dbReference type="Proteomes" id="UP000308705">
    <property type="component" value="Unassembled WGS sequence"/>
</dbReference>
<dbReference type="SUPFAM" id="SSF56784">
    <property type="entry name" value="HAD-like"/>
    <property type="match status" value="1"/>
</dbReference>
<dbReference type="OrthoDB" id="9793014at2"/>
<organism evidence="2 3">
    <name type="scientific">Herbidospora galbida</name>
    <dbReference type="NCBI Taxonomy" id="2575442"/>
    <lineage>
        <taxon>Bacteria</taxon>
        <taxon>Bacillati</taxon>
        <taxon>Actinomycetota</taxon>
        <taxon>Actinomycetes</taxon>
        <taxon>Streptosporangiales</taxon>
        <taxon>Streptosporangiaceae</taxon>
        <taxon>Herbidospora</taxon>
    </lineage>
</organism>